<organism evidence="5">
    <name type="scientific">uncultured Alphaproteobacteria bacterium</name>
    <dbReference type="NCBI Taxonomy" id="91750"/>
    <lineage>
        <taxon>Bacteria</taxon>
        <taxon>Pseudomonadati</taxon>
        <taxon>Pseudomonadota</taxon>
        <taxon>Alphaproteobacteria</taxon>
        <taxon>environmental samples</taxon>
    </lineage>
</organism>
<dbReference type="InterPro" id="IPR009057">
    <property type="entry name" value="Homeodomain-like_sf"/>
</dbReference>
<dbReference type="Pfam" id="PF12833">
    <property type="entry name" value="HTH_18"/>
    <property type="match status" value="1"/>
</dbReference>
<keyword evidence="2" id="KW-0238">DNA-binding</keyword>
<gene>
    <name evidence="5" type="ORF">KL86APRO_10443</name>
</gene>
<dbReference type="AlphaFoldDB" id="A0A212J365"/>
<sequence>MRIGFDVRSYGAAGDAHRHDYTQLVLPLSGGFAIDVDGAEAGLTPGLCAFVPSGVRHAQEGAGPNASLIVDLDAALVPPQVADRLGRMRFVRLAPEARKLVAAIGGAMAAGAHEAAQPHWVALLLAAVGAEAPRPRARLAELLAAVAAAPERAWTVPEMAARAALSVPRLHALFRAEFGVSPHAWLAGLRLRQAIRELETSDLAIAEIAARGGYADQSAFTRALRRATGETPAALRRRARER</sequence>
<evidence type="ECO:0000256" key="3">
    <source>
        <dbReference type="ARBA" id="ARBA00023163"/>
    </source>
</evidence>
<dbReference type="InterPro" id="IPR050204">
    <property type="entry name" value="AraC_XylS_family_regulators"/>
</dbReference>
<dbReference type="EMBL" id="FLUO01000001">
    <property type="protein sequence ID" value="SBV93906.1"/>
    <property type="molecule type" value="Genomic_DNA"/>
</dbReference>
<dbReference type="PANTHER" id="PTHR46796:SF10">
    <property type="entry name" value="TRANSCRIPTIONAL ACTIVATOR FEAR"/>
    <property type="match status" value="1"/>
</dbReference>
<dbReference type="InterPro" id="IPR014710">
    <property type="entry name" value="RmlC-like_jellyroll"/>
</dbReference>
<dbReference type="GO" id="GO:0003700">
    <property type="term" value="F:DNA-binding transcription factor activity"/>
    <property type="evidence" value="ECO:0007669"/>
    <property type="project" value="InterPro"/>
</dbReference>
<dbReference type="PROSITE" id="PS01124">
    <property type="entry name" value="HTH_ARAC_FAMILY_2"/>
    <property type="match status" value="1"/>
</dbReference>
<reference evidence="5" key="1">
    <citation type="submission" date="2016-04" db="EMBL/GenBank/DDBJ databases">
        <authorList>
            <person name="Evans L.H."/>
            <person name="Alamgir A."/>
            <person name="Owens N."/>
            <person name="Weber N.D."/>
            <person name="Virtaneva K."/>
            <person name="Barbian K."/>
            <person name="Babar A."/>
            <person name="Rosenke K."/>
        </authorList>
    </citation>
    <scope>NUCLEOTIDE SEQUENCE</scope>
    <source>
        <strain evidence="5">86</strain>
    </source>
</reference>
<dbReference type="InterPro" id="IPR013096">
    <property type="entry name" value="Cupin_2"/>
</dbReference>
<dbReference type="InterPro" id="IPR018060">
    <property type="entry name" value="HTH_AraC"/>
</dbReference>
<feature type="domain" description="HTH araC/xylS-type" evidence="4">
    <location>
        <begin position="140"/>
        <end position="238"/>
    </location>
</feature>
<accession>A0A212J365</accession>
<dbReference type="Gene3D" id="1.10.10.60">
    <property type="entry name" value="Homeodomain-like"/>
    <property type="match status" value="1"/>
</dbReference>
<evidence type="ECO:0000259" key="4">
    <source>
        <dbReference type="PROSITE" id="PS01124"/>
    </source>
</evidence>
<proteinExistence type="predicted"/>
<keyword evidence="3" id="KW-0804">Transcription</keyword>
<evidence type="ECO:0000256" key="2">
    <source>
        <dbReference type="ARBA" id="ARBA00023125"/>
    </source>
</evidence>
<dbReference type="PANTHER" id="PTHR46796">
    <property type="entry name" value="HTH-TYPE TRANSCRIPTIONAL ACTIVATOR RHAS-RELATED"/>
    <property type="match status" value="1"/>
</dbReference>
<dbReference type="Gene3D" id="2.60.120.10">
    <property type="entry name" value="Jelly Rolls"/>
    <property type="match status" value="1"/>
</dbReference>
<protein>
    <submittedName>
        <fullName evidence="5">Transcriptional regulator, AraC family</fullName>
    </submittedName>
</protein>
<evidence type="ECO:0000313" key="5">
    <source>
        <dbReference type="EMBL" id="SBV93906.1"/>
    </source>
</evidence>
<dbReference type="GO" id="GO:0043565">
    <property type="term" value="F:sequence-specific DNA binding"/>
    <property type="evidence" value="ECO:0007669"/>
    <property type="project" value="InterPro"/>
</dbReference>
<name>A0A212J365_9PROT</name>
<dbReference type="InterPro" id="IPR011051">
    <property type="entry name" value="RmlC_Cupin_sf"/>
</dbReference>
<dbReference type="SUPFAM" id="SSF46689">
    <property type="entry name" value="Homeodomain-like"/>
    <property type="match status" value="2"/>
</dbReference>
<keyword evidence="1" id="KW-0805">Transcription regulation</keyword>
<dbReference type="SUPFAM" id="SSF51182">
    <property type="entry name" value="RmlC-like cupins"/>
    <property type="match status" value="1"/>
</dbReference>
<evidence type="ECO:0000256" key="1">
    <source>
        <dbReference type="ARBA" id="ARBA00023015"/>
    </source>
</evidence>
<dbReference type="SMART" id="SM00342">
    <property type="entry name" value="HTH_ARAC"/>
    <property type="match status" value="1"/>
</dbReference>
<dbReference type="Pfam" id="PF07883">
    <property type="entry name" value="Cupin_2"/>
    <property type="match status" value="1"/>
</dbReference>